<reference evidence="5" key="2">
    <citation type="journal article" date="2021" name="PeerJ">
        <title>Extensive microbial diversity within the chicken gut microbiome revealed by metagenomics and culture.</title>
        <authorList>
            <person name="Gilroy R."/>
            <person name="Ravi A."/>
            <person name="Getino M."/>
            <person name="Pursley I."/>
            <person name="Horton D.L."/>
            <person name="Alikhan N.F."/>
            <person name="Baker D."/>
            <person name="Gharbi K."/>
            <person name="Hall N."/>
            <person name="Watson M."/>
            <person name="Adriaenssens E.M."/>
            <person name="Foster-Nyarko E."/>
            <person name="Jarju S."/>
            <person name="Secka A."/>
            <person name="Antonio M."/>
            <person name="Oren A."/>
            <person name="Chaudhuri R.R."/>
            <person name="La Ragione R."/>
            <person name="Hildebrand F."/>
            <person name="Pallen M.J."/>
        </authorList>
    </citation>
    <scope>NUCLEOTIDE SEQUENCE</scope>
    <source>
        <strain evidence="5">15467</strain>
    </source>
</reference>
<dbReference type="PROSITE" id="PS51781">
    <property type="entry name" value="SH3B"/>
    <property type="match status" value="1"/>
</dbReference>
<protein>
    <submittedName>
        <fullName evidence="5">Tetratricopeptide repeat protein</fullName>
    </submittedName>
</protein>
<dbReference type="Gene3D" id="1.25.40.10">
    <property type="entry name" value="Tetratricopeptide repeat domain"/>
    <property type="match status" value="1"/>
</dbReference>
<proteinExistence type="predicted"/>
<dbReference type="Proteomes" id="UP000823635">
    <property type="component" value="Unassembled WGS sequence"/>
</dbReference>
<reference evidence="5" key="1">
    <citation type="submission" date="2020-10" db="EMBL/GenBank/DDBJ databases">
        <authorList>
            <person name="Gilroy R."/>
        </authorList>
    </citation>
    <scope>NUCLEOTIDE SEQUENCE</scope>
    <source>
        <strain evidence="5">15467</strain>
    </source>
</reference>
<feature type="repeat" description="TPR" evidence="1">
    <location>
        <begin position="59"/>
        <end position="92"/>
    </location>
</feature>
<evidence type="ECO:0000256" key="3">
    <source>
        <dbReference type="SAM" id="SignalP"/>
    </source>
</evidence>
<name>A0A9D9DLA4_9BACT</name>
<evidence type="ECO:0000259" key="4">
    <source>
        <dbReference type="PROSITE" id="PS51781"/>
    </source>
</evidence>
<dbReference type="InterPro" id="IPR019734">
    <property type="entry name" value="TPR_rpt"/>
</dbReference>
<organism evidence="5 6">
    <name type="scientific">Candidatus Egerieousia excrementavium</name>
    <dbReference type="NCBI Taxonomy" id="2840778"/>
    <lineage>
        <taxon>Bacteria</taxon>
        <taxon>Pseudomonadati</taxon>
        <taxon>Bacteroidota</taxon>
        <taxon>Bacteroidia</taxon>
        <taxon>Bacteroidales</taxon>
        <taxon>Candidatus Egerieousia</taxon>
    </lineage>
</organism>
<comment type="caution">
    <text evidence="5">The sequence shown here is derived from an EMBL/GenBank/DDBJ whole genome shotgun (WGS) entry which is preliminary data.</text>
</comment>
<keyword evidence="1" id="KW-0802">TPR repeat</keyword>
<dbReference type="SUPFAM" id="SSF48452">
    <property type="entry name" value="TPR-like"/>
    <property type="match status" value="1"/>
</dbReference>
<dbReference type="EMBL" id="JADINB010000047">
    <property type="protein sequence ID" value="MBO8428700.1"/>
    <property type="molecule type" value="Genomic_DNA"/>
</dbReference>
<dbReference type="SMART" id="SM00028">
    <property type="entry name" value="TPR"/>
    <property type="match status" value="1"/>
</dbReference>
<keyword evidence="3" id="KW-0732">Signal</keyword>
<keyword evidence="2" id="KW-0472">Membrane</keyword>
<dbReference type="InterPro" id="IPR011990">
    <property type="entry name" value="TPR-like_helical_dom_sf"/>
</dbReference>
<dbReference type="Pfam" id="PF08239">
    <property type="entry name" value="SH3_3"/>
    <property type="match status" value="1"/>
</dbReference>
<feature type="signal peptide" evidence="3">
    <location>
        <begin position="1"/>
        <end position="20"/>
    </location>
</feature>
<feature type="transmembrane region" description="Helical" evidence="2">
    <location>
        <begin position="133"/>
        <end position="152"/>
    </location>
</feature>
<gene>
    <name evidence="5" type="ORF">IAC68_02055</name>
</gene>
<dbReference type="InterPro" id="IPR003646">
    <property type="entry name" value="SH3-like_bac-type"/>
</dbReference>
<feature type="transmembrane region" description="Helical" evidence="2">
    <location>
        <begin position="164"/>
        <end position="183"/>
    </location>
</feature>
<dbReference type="AlphaFoldDB" id="A0A9D9DLA4"/>
<feature type="chain" id="PRO_5038715557" evidence="3">
    <location>
        <begin position="21"/>
        <end position="254"/>
    </location>
</feature>
<evidence type="ECO:0000256" key="1">
    <source>
        <dbReference type="PROSITE-ProRule" id="PRU00339"/>
    </source>
</evidence>
<sequence>MRNSIYTIIAILLCSVYVQAQEPDYGELWNKANNHYSLGEYQQALSDYKKIEEGGMVSYKLYYNIANTYYKLKEDGLSILYYERALKLNPSDKDTRNNLEIARLKTLDKIEVIPDFILTVWIGKLKNSLSCNAWAKVSIALLVAVAFFLLLYRHAAGIVLRKTSFVLGCIMLFFAICTLVFSFNLRGKAVSEDYAIVMVPVCNVKSAPNVTGNNLFILHEGTRIEILEQVESWSRVELSDGRQGWAQSSDFEII</sequence>
<dbReference type="PROSITE" id="PS50005">
    <property type="entry name" value="TPR"/>
    <property type="match status" value="1"/>
</dbReference>
<evidence type="ECO:0000256" key="2">
    <source>
        <dbReference type="SAM" id="Phobius"/>
    </source>
</evidence>
<evidence type="ECO:0000313" key="6">
    <source>
        <dbReference type="Proteomes" id="UP000823635"/>
    </source>
</evidence>
<keyword evidence="2" id="KW-1133">Transmembrane helix</keyword>
<dbReference type="Pfam" id="PF00515">
    <property type="entry name" value="TPR_1"/>
    <property type="match status" value="1"/>
</dbReference>
<keyword evidence="2" id="KW-0812">Transmembrane</keyword>
<evidence type="ECO:0000313" key="5">
    <source>
        <dbReference type="EMBL" id="MBO8428700.1"/>
    </source>
</evidence>
<dbReference type="Gene3D" id="2.30.30.40">
    <property type="entry name" value="SH3 Domains"/>
    <property type="match status" value="1"/>
</dbReference>
<accession>A0A9D9DLA4</accession>
<feature type="domain" description="SH3b" evidence="4">
    <location>
        <begin position="192"/>
        <end position="254"/>
    </location>
</feature>